<evidence type="ECO:0000256" key="1">
    <source>
        <dbReference type="SAM" id="MobiDB-lite"/>
    </source>
</evidence>
<feature type="region of interest" description="Disordered" evidence="1">
    <location>
        <begin position="92"/>
        <end position="150"/>
    </location>
</feature>
<proteinExistence type="predicted"/>
<gene>
    <name evidence="2" type="ORF">QCA50_002726</name>
</gene>
<keyword evidence="3" id="KW-1185">Reference proteome</keyword>
<evidence type="ECO:0000313" key="2">
    <source>
        <dbReference type="EMBL" id="KAK7693160.1"/>
    </source>
</evidence>
<feature type="compositionally biased region" description="Polar residues" evidence="1">
    <location>
        <begin position="378"/>
        <end position="402"/>
    </location>
</feature>
<dbReference type="AlphaFoldDB" id="A0AAW0GUU7"/>
<feature type="compositionally biased region" description="Low complexity" evidence="1">
    <location>
        <begin position="124"/>
        <end position="142"/>
    </location>
</feature>
<dbReference type="Proteomes" id="UP001385951">
    <property type="component" value="Unassembled WGS sequence"/>
</dbReference>
<name>A0AAW0GUU7_9APHY</name>
<feature type="region of interest" description="Disordered" evidence="1">
    <location>
        <begin position="352"/>
        <end position="402"/>
    </location>
</feature>
<comment type="caution">
    <text evidence="2">The sequence shown here is derived from an EMBL/GenBank/DDBJ whole genome shotgun (WGS) entry which is preliminary data.</text>
</comment>
<accession>A0AAW0GUU7</accession>
<evidence type="ECO:0000313" key="3">
    <source>
        <dbReference type="Proteomes" id="UP001385951"/>
    </source>
</evidence>
<evidence type="ECO:0008006" key="4">
    <source>
        <dbReference type="Google" id="ProtNLM"/>
    </source>
</evidence>
<reference evidence="2 3" key="1">
    <citation type="submission" date="2022-09" db="EMBL/GenBank/DDBJ databases">
        <authorList>
            <person name="Palmer J.M."/>
        </authorList>
    </citation>
    <scope>NUCLEOTIDE SEQUENCE [LARGE SCALE GENOMIC DNA]</scope>
    <source>
        <strain evidence="2 3">DSM 7382</strain>
    </source>
</reference>
<sequence length="493" mass="54823">MMYRFFHGVAITKSFRQIRVAGLGPAPSSTNILKHTRFGNSSQHPPVNPHTQVALNFASPIYAGVRQLLIDSGQFHSDDEVVQHLLSSWKDDNQAQRDAWDAQQQPPPEQPPAGAAAGNGGAGATNPQQQPEQPIPAPAIAAGTGKTALPPIDRMAPPPSKIDPIPQQAYINRLRERKYVELYPFTPEACAEAASSFRSSDDQALSLVRGSDSGAIAIKTQESARPGKKFVPDLNLTWEQLAAAKSLYLRYLSITGWPVEYIQALTTFFIRIENHPFTFEKPFSGKPALIRYQAIMRHKFHETLQSATANPEVRVWDISQIQEHIVDDCLRYVENTHTDQLRQEVDRLKQDLEISKRTRGSRNSHQPERKDPKCRRSPSLSEDTNPPSHKRTFSSQNHFHGSSNSSAACLICLGVTDHDKRRCTKDHIASDPTVPSYSKRDAKGRIVTIKGLYVCIDFNLSGCRAGNKRHIHECSGCGSKAHGAQQCHLVERV</sequence>
<dbReference type="EMBL" id="JASBNA010000003">
    <property type="protein sequence ID" value="KAK7693160.1"/>
    <property type="molecule type" value="Genomic_DNA"/>
</dbReference>
<protein>
    <recommendedName>
        <fullName evidence="4">Gag protein</fullName>
    </recommendedName>
</protein>
<organism evidence="2 3">
    <name type="scientific">Cerrena zonata</name>
    <dbReference type="NCBI Taxonomy" id="2478898"/>
    <lineage>
        <taxon>Eukaryota</taxon>
        <taxon>Fungi</taxon>
        <taxon>Dikarya</taxon>
        <taxon>Basidiomycota</taxon>
        <taxon>Agaricomycotina</taxon>
        <taxon>Agaricomycetes</taxon>
        <taxon>Polyporales</taxon>
        <taxon>Cerrenaceae</taxon>
        <taxon>Cerrena</taxon>
    </lineage>
</organism>